<dbReference type="Gene3D" id="3.40.50.300">
    <property type="entry name" value="P-loop containing nucleotide triphosphate hydrolases"/>
    <property type="match status" value="1"/>
</dbReference>
<name>A0A0B4EFU6_PSEPS</name>
<dbReference type="GO" id="GO:0009898">
    <property type="term" value="C:cytoplasmic side of plasma membrane"/>
    <property type="evidence" value="ECO:0007669"/>
    <property type="project" value="TreeGrafter"/>
</dbReference>
<dbReference type="GO" id="GO:0051782">
    <property type="term" value="P:negative regulation of cell division"/>
    <property type="evidence" value="ECO:0007669"/>
    <property type="project" value="TreeGrafter"/>
</dbReference>
<sequence>MSRFVLITPSTDFERRVRMATAGMPGSLQYFQADYLPQGPEEVLGQLLGEPPEVFILGPGLPADDALKFAAVMDLQYPEISMILVAGESSDVAIQAMRAGIRDLLDPAADVDHIRIIVERASLASAGRRRGLAPSSSEHHEHAAGGRIIAVISPKGGVGKTTVATNIAVGLGKIAPMGVVIVDLDLQFGDVASGLMLEPEHTITDAVVGAASQDSMVLKTYLTVHPAGIYALCAPKNPVEMDRISGENVSHLLSQLRQEFQYVVVDTAPGLGEHVLATLELASDAVWICGMDVPSIRGLRTGNQILSELNLLPEGRHVVLNMADRRSGLTLQDVEATIGAPVDVVLPRSKSLPFSTNKGVPVLQDGSRDSAAKGLRLLVERFKPNWEARPHKKLHRRAVVQ</sequence>
<dbReference type="PANTHER" id="PTHR43384:SF13">
    <property type="entry name" value="SLR0110 PROTEIN"/>
    <property type="match status" value="1"/>
</dbReference>
<protein>
    <submittedName>
        <fullName evidence="2">Pilus assembly protein CpaE</fullName>
    </submittedName>
</protein>
<dbReference type="EMBL" id="JWTB01000031">
    <property type="protein sequence ID" value="KIC65533.1"/>
    <property type="molecule type" value="Genomic_DNA"/>
</dbReference>
<dbReference type="PANTHER" id="PTHR43384">
    <property type="entry name" value="SEPTUM SITE-DETERMINING PROTEIN MIND HOMOLOG, CHLOROPLASTIC-RELATED"/>
    <property type="match status" value="1"/>
</dbReference>
<dbReference type="SUPFAM" id="SSF52540">
    <property type="entry name" value="P-loop containing nucleoside triphosphate hydrolases"/>
    <property type="match status" value="1"/>
</dbReference>
<dbReference type="InterPro" id="IPR025669">
    <property type="entry name" value="AAA_dom"/>
</dbReference>
<dbReference type="InterPro" id="IPR027417">
    <property type="entry name" value="P-loop_NTPase"/>
</dbReference>
<dbReference type="Pfam" id="PF13614">
    <property type="entry name" value="AAA_31"/>
    <property type="match status" value="1"/>
</dbReference>
<accession>A0A0B4EFU6</accession>
<evidence type="ECO:0000259" key="1">
    <source>
        <dbReference type="Pfam" id="PF13614"/>
    </source>
</evidence>
<evidence type="ECO:0000313" key="2">
    <source>
        <dbReference type="EMBL" id="KIC65533.1"/>
    </source>
</evidence>
<dbReference type="Gene3D" id="3.40.50.2300">
    <property type="match status" value="1"/>
</dbReference>
<organism evidence="2 3">
    <name type="scientific">Pseudarthrobacter phenanthrenivorans</name>
    <name type="common">Arthrobacter phenanthrenivorans</name>
    <dbReference type="NCBI Taxonomy" id="361575"/>
    <lineage>
        <taxon>Bacteria</taxon>
        <taxon>Bacillati</taxon>
        <taxon>Actinomycetota</taxon>
        <taxon>Actinomycetes</taxon>
        <taxon>Micrococcales</taxon>
        <taxon>Micrococcaceae</taxon>
        <taxon>Pseudarthrobacter</taxon>
    </lineage>
</organism>
<comment type="caution">
    <text evidence="2">The sequence shown here is derived from an EMBL/GenBank/DDBJ whole genome shotgun (WGS) entry which is preliminary data.</text>
</comment>
<evidence type="ECO:0000313" key="3">
    <source>
        <dbReference type="Proteomes" id="UP000031196"/>
    </source>
</evidence>
<dbReference type="GO" id="GO:0016887">
    <property type="term" value="F:ATP hydrolysis activity"/>
    <property type="evidence" value="ECO:0007669"/>
    <property type="project" value="TreeGrafter"/>
</dbReference>
<gene>
    <name evidence="2" type="ORF">RM50_15850</name>
</gene>
<dbReference type="InterPro" id="IPR050625">
    <property type="entry name" value="ParA/MinD_ATPase"/>
</dbReference>
<dbReference type="GO" id="GO:0005829">
    <property type="term" value="C:cytosol"/>
    <property type="evidence" value="ECO:0007669"/>
    <property type="project" value="TreeGrafter"/>
</dbReference>
<feature type="domain" description="AAA" evidence="1">
    <location>
        <begin position="147"/>
        <end position="288"/>
    </location>
</feature>
<dbReference type="OrthoDB" id="3448281at2"/>
<proteinExistence type="predicted"/>
<dbReference type="Proteomes" id="UP000031196">
    <property type="component" value="Unassembled WGS sequence"/>
</dbReference>
<dbReference type="GO" id="GO:0005524">
    <property type="term" value="F:ATP binding"/>
    <property type="evidence" value="ECO:0007669"/>
    <property type="project" value="TreeGrafter"/>
</dbReference>
<reference evidence="2 3" key="1">
    <citation type="submission" date="2014-12" db="EMBL/GenBank/DDBJ databases">
        <title>Genome sequencing of Arthrobacter phenanthrenivorans SWC37.</title>
        <authorList>
            <person name="Tan P.W."/>
            <person name="Chan K.-G."/>
        </authorList>
    </citation>
    <scope>NUCLEOTIDE SEQUENCE [LARGE SCALE GENOMIC DNA]</scope>
    <source>
        <strain evidence="2 3">SWC37</strain>
    </source>
</reference>
<dbReference type="AlphaFoldDB" id="A0A0B4EFU6"/>
<dbReference type="RefSeq" id="WP_043454678.1">
    <property type="nucleotide sequence ID" value="NZ_JWTB01000031.1"/>
</dbReference>